<dbReference type="InterPro" id="IPR053197">
    <property type="entry name" value="F-box_SCFL_complex_component"/>
</dbReference>
<gene>
    <name evidence="2" type="ORF">A2U01_0009013</name>
</gene>
<dbReference type="PANTHER" id="PTHR34223">
    <property type="entry name" value="OS11G0201299 PROTEIN"/>
    <property type="match status" value="1"/>
</dbReference>
<dbReference type="AlphaFoldDB" id="A0A392MKU4"/>
<dbReference type="Gene3D" id="1.20.1280.50">
    <property type="match status" value="1"/>
</dbReference>
<dbReference type="CDD" id="cd22160">
    <property type="entry name" value="F-box_AtFBL13-like"/>
    <property type="match status" value="1"/>
</dbReference>
<feature type="domain" description="F-box" evidence="1">
    <location>
        <begin position="26"/>
        <end position="79"/>
    </location>
</feature>
<dbReference type="InterPro" id="IPR036047">
    <property type="entry name" value="F-box-like_dom_sf"/>
</dbReference>
<dbReference type="SUPFAM" id="SSF52047">
    <property type="entry name" value="RNI-like"/>
    <property type="match status" value="1"/>
</dbReference>
<name>A0A392MKU4_9FABA</name>
<dbReference type="PROSITE" id="PS50181">
    <property type="entry name" value="FBOX"/>
    <property type="match status" value="1"/>
</dbReference>
<dbReference type="InterPro" id="IPR053781">
    <property type="entry name" value="F-box_AtFBL13-like"/>
</dbReference>
<evidence type="ECO:0000313" key="3">
    <source>
        <dbReference type="Proteomes" id="UP000265520"/>
    </source>
</evidence>
<comment type="caution">
    <text evidence="2">The sequence shown here is derived from an EMBL/GenBank/DDBJ whole genome shotgun (WGS) entry which is preliminary data.</text>
</comment>
<dbReference type="Proteomes" id="UP000265520">
    <property type="component" value="Unassembled WGS sequence"/>
</dbReference>
<proteinExistence type="predicted"/>
<evidence type="ECO:0000259" key="1">
    <source>
        <dbReference type="PROSITE" id="PS50181"/>
    </source>
</evidence>
<keyword evidence="3" id="KW-1185">Reference proteome</keyword>
<accession>A0A392MKU4</accession>
<sequence length="372" mass="41794">MSKSVSDVIMIPPEKRARRDDNEENQDRLGDLPDCVLLHILSYLDSKYVVQTCILSTRWKYLWKRIPTLILHTTYFRTVKQFAIFVSNILTLRDTSTTLHSLDLHRHGDIEPQLLKKILNYVSSHNTYLQELGISVSADSSLIMSCVSSCRALTSLELSLYSRGNDNFTKTIFPKSLNLPLLTSLELENFAFCSGENGCADPFTTFTKLNSLVIRLCSVKDAQILRISSETLVNLAMHYNSSNFDMIELSSPSLCTFTFIGKLIQKICGSGLSSVKLVNIDAPHYSDSADHALVLLSWLQDLANIESLRVTSITLQILSLVPDLLEVKLPSFCNLKSLEVELRPLLYGSIYIYIENAMLKKAAAKSRKEAAK</sequence>
<dbReference type="SUPFAM" id="SSF81383">
    <property type="entry name" value="F-box domain"/>
    <property type="match status" value="1"/>
</dbReference>
<dbReference type="InterPro" id="IPR001810">
    <property type="entry name" value="F-box_dom"/>
</dbReference>
<feature type="non-terminal residue" evidence="2">
    <location>
        <position position="372"/>
    </location>
</feature>
<protein>
    <submittedName>
        <fullName evidence="2">F-box/LRR-repeat protein</fullName>
    </submittedName>
</protein>
<dbReference type="EMBL" id="LXQA010013559">
    <property type="protein sequence ID" value="MCH88132.1"/>
    <property type="molecule type" value="Genomic_DNA"/>
</dbReference>
<reference evidence="2 3" key="1">
    <citation type="journal article" date="2018" name="Front. Plant Sci.">
        <title>Red Clover (Trifolium pratense) and Zigzag Clover (T. medium) - A Picture of Genomic Similarities and Differences.</title>
        <authorList>
            <person name="Dluhosova J."/>
            <person name="Istvanek J."/>
            <person name="Nedelnik J."/>
            <person name="Repkova J."/>
        </authorList>
    </citation>
    <scope>NUCLEOTIDE SEQUENCE [LARGE SCALE GENOMIC DNA]</scope>
    <source>
        <strain evidence="3">cv. 10/8</strain>
        <tissue evidence="2">Leaf</tissue>
    </source>
</reference>
<dbReference type="SMART" id="SM00256">
    <property type="entry name" value="FBOX"/>
    <property type="match status" value="1"/>
</dbReference>
<dbReference type="Pfam" id="PF00646">
    <property type="entry name" value="F-box"/>
    <property type="match status" value="1"/>
</dbReference>
<dbReference type="PANTHER" id="PTHR34223:SF51">
    <property type="entry name" value="OS06G0556300 PROTEIN"/>
    <property type="match status" value="1"/>
</dbReference>
<evidence type="ECO:0000313" key="2">
    <source>
        <dbReference type="EMBL" id="MCH88132.1"/>
    </source>
</evidence>
<organism evidence="2 3">
    <name type="scientific">Trifolium medium</name>
    <dbReference type="NCBI Taxonomy" id="97028"/>
    <lineage>
        <taxon>Eukaryota</taxon>
        <taxon>Viridiplantae</taxon>
        <taxon>Streptophyta</taxon>
        <taxon>Embryophyta</taxon>
        <taxon>Tracheophyta</taxon>
        <taxon>Spermatophyta</taxon>
        <taxon>Magnoliopsida</taxon>
        <taxon>eudicotyledons</taxon>
        <taxon>Gunneridae</taxon>
        <taxon>Pentapetalae</taxon>
        <taxon>rosids</taxon>
        <taxon>fabids</taxon>
        <taxon>Fabales</taxon>
        <taxon>Fabaceae</taxon>
        <taxon>Papilionoideae</taxon>
        <taxon>50 kb inversion clade</taxon>
        <taxon>NPAAA clade</taxon>
        <taxon>Hologalegina</taxon>
        <taxon>IRL clade</taxon>
        <taxon>Trifolieae</taxon>
        <taxon>Trifolium</taxon>
    </lineage>
</organism>